<feature type="compositionally biased region" description="Polar residues" evidence="2">
    <location>
        <begin position="66"/>
        <end position="76"/>
    </location>
</feature>
<dbReference type="Proteomes" id="UP001057375">
    <property type="component" value="Unassembled WGS sequence"/>
</dbReference>
<organism evidence="3 4">
    <name type="scientific">Aduncisulcus paluster</name>
    <dbReference type="NCBI Taxonomy" id="2918883"/>
    <lineage>
        <taxon>Eukaryota</taxon>
        <taxon>Metamonada</taxon>
        <taxon>Carpediemonas-like organisms</taxon>
        <taxon>Aduncisulcus</taxon>
    </lineage>
</organism>
<evidence type="ECO:0000313" key="3">
    <source>
        <dbReference type="EMBL" id="GKT34456.1"/>
    </source>
</evidence>
<keyword evidence="1" id="KW-0175">Coiled coil</keyword>
<comment type="caution">
    <text evidence="3">The sequence shown here is derived from an EMBL/GenBank/DDBJ whole genome shotgun (WGS) entry which is preliminary data.</text>
</comment>
<gene>
    <name evidence="3" type="ORF">ADUPG1_007807</name>
</gene>
<evidence type="ECO:0000313" key="4">
    <source>
        <dbReference type="Proteomes" id="UP001057375"/>
    </source>
</evidence>
<feature type="compositionally biased region" description="Basic residues" evidence="2">
    <location>
        <begin position="410"/>
        <end position="425"/>
    </location>
</feature>
<feature type="region of interest" description="Disordered" evidence="2">
    <location>
        <begin position="61"/>
        <end position="82"/>
    </location>
</feature>
<proteinExistence type="predicted"/>
<dbReference type="PANTHER" id="PTHR31027:SF2">
    <property type="entry name" value="LEBERCILIN DOMAIN-CONTAINING PROTEIN"/>
    <property type="match status" value="1"/>
</dbReference>
<dbReference type="EMBL" id="BQXS01010814">
    <property type="protein sequence ID" value="GKT34456.1"/>
    <property type="molecule type" value="Genomic_DNA"/>
</dbReference>
<accession>A0ABQ5KR20</accession>
<feature type="region of interest" description="Disordered" evidence="2">
    <location>
        <begin position="406"/>
        <end position="429"/>
    </location>
</feature>
<evidence type="ECO:0000256" key="1">
    <source>
        <dbReference type="SAM" id="Coils"/>
    </source>
</evidence>
<dbReference type="Gene3D" id="1.20.58.60">
    <property type="match status" value="1"/>
</dbReference>
<feature type="compositionally biased region" description="Basic and acidic residues" evidence="2">
    <location>
        <begin position="554"/>
        <end position="581"/>
    </location>
</feature>
<reference evidence="3" key="1">
    <citation type="submission" date="2022-03" db="EMBL/GenBank/DDBJ databases">
        <title>Draft genome sequence of Aduncisulcus paluster, a free-living microaerophilic Fornicata.</title>
        <authorList>
            <person name="Yuyama I."/>
            <person name="Kume K."/>
            <person name="Tamura T."/>
            <person name="Inagaki Y."/>
            <person name="Hashimoto T."/>
        </authorList>
    </citation>
    <scope>NUCLEOTIDE SEQUENCE</scope>
    <source>
        <strain evidence="3">NY0171</strain>
    </source>
</reference>
<feature type="compositionally biased region" description="Basic and acidic residues" evidence="2">
    <location>
        <begin position="349"/>
        <end position="366"/>
    </location>
</feature>
<evidence type="ECO:0000256" key="2">
    <source>
        <dbReference type="SAM" id="MobiDB-lite"/>
    </source>
</evidence>
<name>A0ABQ5KR20_9EUKA</name>
<dbReference type="InterPro" id="IPR039604">
    <property type="entry name" value="Bfr1"/>
</dbReference>
<sequence length="591" mass="68021">MTTIPADILEIESKYDFSVLTEDYDIPDVKSLIEKAKALTSKIKANYDKIDGLKKEIAEGYDSLKSDSSTEPSSLQKLKEEKDEIRKKYEAASEEWNTEKELFNKLKNRLIAMRKTMAMTDLKKINSRIEYLEHQQAYESLSKHEEEEVVTDIATLKRNRSQLEDLEKLHHEVDEQKKKVDAAYIERKKVRDTLDAAFKVLNEEYDRLGIARSDRDASFGSIKKKREVRGELFDQITALKEERSTVYAEKDRVSAEYSVYLDEKNRLTNIRKFIDSEIEFRNKRVRSRERQEEIADKKLAELAEEGMSSGKVLACDIVLGYCERLIVKFDEKCPKKTSPVGKEEEEEEKPVAEKESKPEKAAKKTVKVEKAAKKTVKVEEAPKKGKKPAPKALVAAKKSTVDEFAGLVEKKKKRNRKRQDRKGKTGKNVTAQAVEDLTVSSAGSSAPAAVVEKPLPKLSPIGKYKDLFLYAVGYSNRTNSVIDALTKLGETEPRCIDDARVLFQKMRDIRGTLLKEEKDKITAEKEKRRQRIVEEDKAQVEKFSRRYQELLKSLDERAQKRKEEQAKRQKEWEEKRKEQHAARKAAQSASK</sequence>
<feature type="region of interest" description="Disordered" evidence="2">
    <location>
        <begin position="335"/>
        <end position="366"/>
    </location>
</feature>
<keyword evidence="4" id="KW-1185">Reference proteome</keyword>
<feature type="region of interest" description="Disordered" evidence="2">
    <location>
        <begin position="554"/>
        <end position="591"/>
    </location>
</feature>
<feature type="coiled-coil region" evidence="1">
    <location>
        <begin position="156"/>
        <end position="186"/>
    </location>
</feature>
<protein>
    <submittedName>
        <fullName evidence="3">Nuclear segregation protein Bfr1 like protein</fullName>
    </submittedName>
</protein>
<dbReference type="PANTHER" id="PTHR31027">
    <property type="entry name" value="NUCLEAR SEGREGATION PROTEIN BFR1"/>
    <property type="match status" value="1"/>
</dbReference>